<protein>
    <submittedName>
        <fullName evidence="3">Disease resistance protein RBA1</fullName>
    </submittedName>
</protein>
<accession>A0ABD1AEX5</accession>
<evidence type="ECO:0000259" key="2">
    <source>
        <dbReference type="PROSITE" id="PS50104"/>
    </source>
</evidence>
<dbReference type="AlphaFoldDB" id="A0ABD1AEX5"/>
<dbReference type="Pfam" id="PF01582">
    <property type="entry name" value="TIR"/>
    <property type="match status" value="1"/>
</dbReference>
<keyword evidence="4" id="KW-1185">Reference proteome</keyword>
<name>A0ABD1AEX5_CARAN</name>
<comment type="caution">
    <text evidence="3">The sequence shown here is derived from an EMBL/GenBank/DDBJ whole genome shotgun (WGS) entry which is preliminary data.</text>
</comment>
<keyword evidence="1" id="KW-0520">NAD</keyword>
<dbReference type="SUPFAM" id="SSF52200">
    <property type="entry name" value="Toll/Interleukin receptor TIR domain"/>
    <property type="match status" value="1"/>
</dbReference>
<dbReference type="SMART" id="SM00255">
    <property type="entry name" value="TIR"/>
    <property type="match status" value="1"/>
</dbReference>
<organism evidence="3 4">
    <name type="scientific">Cardamine amara subsp. amara</name>
    <dbReference type="NCBI Taxonomy" id="228776"/>
    <lineage>
        <taxon>Eukaryota</taxon>
        <taxon>Viridiplantae</taxon>
        <taxon>Streptophyta</taxon>
        <taxon>Embryophyta</taxon>
        <taxon>Tracheophyta</taxon>
        <taxon>Spermatophyta</taxon>
        <taxon>Magnoliopsida</taxon>
        <taxon>eudicotyledons</taxon>
        <taxon>Gunneridae</taxon>
        <taxon>Pentapetalae</taxon>
        <taxon>rosids</taxon>
        <taxon>malvids</taxon>
        <taxon>Brassicales</taxon>
        <taxon>Brassicaceae</taxon>
        <taxon>Cardamineae</taxon>
        <taxon>Cardamine</taxon>
    </lineage>
</organism>
<dbReference type="PANTHER" id="PTHR32009:SF63">
    <property type="entry name" value="RESISTANCE PROTEIN (TIR CLASS), PUTATIVE-RELATED"/>
    <property type="match status" value="1"/>
</dbReference>
<dbReference type="PROSITE" id="PS50104">
    <property type="entry name" value="TIR"/>
    <property type="match status" value="1"/>
</dbReference>
<evidence type="ECO:0000313" key="3">
    <source>
        <dbReference type="EMBL" id="KAL1202559.1"/>
    </source>
</evidence>
<dbReference type="Proteomes" id="UP001558713">
    <property type="component" value="Unassembled WGS sequence"/>
</dbReference>
<evidence type="ECO:0000256" key="1">
    <source>
        <dbReference type="ARBA" id="ARBA00023027"/>
    </source>
</evidence>
<sequence length="249" mass="28617">MATLSCPIHQVFISFRGKDLRYGFVSHLTDALERHNIKFFIDTHEQKGRDLKHLFKRIEQATVALVILSARYGESKWCLEELMRIMERAEKKEMIVIPIFYKVRPEDVRKQKGVFGYRFWRGTEESSREEMEKWQMALKAVCNKIGFTLEPNRSEAKFIKNVVREIEKILTTIQSDEGSDSDFVKKVNTYNVSLALPWSWFCSAVGLIGPVLDLITDTITKCASPAMVFLASQVGSVVAISNRWADKSV</sequence>
<gene>
    <name evidence="3" type="ORF">V5N11_035416</name>
</gene>
<feature type="domain" description="TIR" evidence="2">
    <location>
        <begin position="7"/>
        <end position="170"/>
    </location>
</feature>
<reference evidence="3 4" key="1">
    <citation type="submission" date="2024-04" db="EMBL/GenBank/DDBJ databases">
        <title>Genome assembly C_amara_ONT_v2.</title>
        <authorList>
            <person name="Yant L."/>
            <person name="Moore C."/>
            <person name="Slenker M."/>
        </authorList>
    </citation>
    <scope>NUCLEOTIDE SEQUENCE [LARGE SCALE GENOMIC DNA]</scope>
    <source>
        <tissue evidence="3">Leaf</tissue>
    </source>
</reference>
<dbReference type="InterPro" id="IPR000157">
    <property type="entry name" value="TIR_dom"/>
</dbReference>
<dbReference type="EMBL" id="JBANAX010000574">
    <property type="protein sequence ID" value="KAL1202559.1"/>
    <property type="molecule type" value="Genomic_DNA"/>
</dbReference>
<evidence type="ECO:0000313" key="4">
    <source>
        <dbReference type="Proteomes" id="UP001558713"/>
    </source>
</evidence>
<dbReference type="PANTHER" id="PTHR32009">
    <property type="entry name" value="TMV RESISTANCE PROTEIN N-LIKE"/>
    <property type="match status" value="1"/>
</dbReference>
<dbReference type="FunFam" id="3.40.50.10140:FF:000007">
    <property type="entry name" value="Disease resistance protein (TIR-NBS-LRR class)"/>
    <property type="match status" value="1"/>
</dbReference>
<proteinExistence type="predicted"/>
<dbReference type="Gene3D" id="3.40.50.10140">
    <property type="entry name" value="Toll/interleukin-1 receptor homology (TIR) domain"/>
    <property type="match status" value="1"/>
</dbReference>
<dbReference type="InterPro" id="IPR035897">
    <property type="entry name" value="Toll_tir_struct_dom_sf"/>
</dbReference>